<name>A0AAU8VH23_9FLAO</name>
<reference evidence="1 2" key="1">
    <citation type="submission" date="2016-07" db="EMBL/GenBank/DDBJ databases">
        <title>Revisiting the taxonomy of the Elizabethkingia Genus using Whole-Genome Sequencing, Optical Mapping, and MALDI-TOF, along with proposal of three novel Elizabethkingia species: Elizabethkingia bruuniana sp. nov., Elizabethkingia ursingii sp. nov., and Elizabethkingia occulta sp. nov.</title>
        <authorList>
            <person name="Nicholson A.C."/>
        </authorList>
    </citation>
    <scope>NUCLEOTIDE SEQUENCE [LARGE SCALE GENOMIC DNA]</scope>
    <source>
        <strain evidence="1 2">F3201</strain>
    </source>
</reference>
<accession>A0AAU8VH23</accession>
<dbReference type="GO" id="GO:0003676">
    <property type="term" value="F:nucleic acid binding"/>
    <property type="evidence" value="ECO:0007669"/>
    <property type="project" value="InterPro"/>
</dbReference>
<dbReference type="RefSeq" id="WP_078396272.1">
    <property type="nucleotide sequence ID" value="NZ_CP016374.1"/>
</dbReference>
<organism evidence="1 2">
    <name type="scientific">Elizabethkingia anophelis</name>
    <dbReference type="NCBI Taxonomy" id="1117645"/>
    <lineage>
        <taxon>Bacteria</taxon>
        <taxon>Pseudomonadati</taxon>
        <taxon>Bacteroidota</taxon>
        <taxon>Flavobacteriia</taxon>
        <taxon>Flavobacteriales</taxon>
        <taxon>Weeksellaceae</taxon>
        <taxon>Elizabethkingia</taxon>
    </lineage>
</organism>
<dbReference type="Gene3D" id="3.30.420.10">
    <property type="entry name" value="Ribonuclease H-like superfamily/Ribonuclease H"/>
    <property type="match status" value="1"/>
</dbReference>
<gene>
    <name evidence="1" type="ORF">BBD32_12395</name>
</gene>
<dbReference type="Proteomes" id="UP000190848">
    <property type="component" value="Chromosome"/>
</dbReference>
<evidence type="ECO:0000313" key="2">
    <source>
        <dbReference type="Proteomes" id="UP000190848"/>
    </source>
</evidence>
<evidence type="ECO:0000313" key="1">
    <source>
        <dbReference type="EMBL" id="AQX02206.1"/>
    </source>
</evidence>
<proteinExistence type="predicted"/>
<evidence type="ECO:0008006" key="3">
    <source>
        <dbReference type="Google" id="ProtNLM"/>
    </source>
</evidence>
<protein>
    <recommendedName>
        <fullName evidence="3">Transposase</fullName>
    </recommendedName>
</protein>
<dbReference type="InterPro" id="IPR036397">
    <property type="entry name" value="RNaseH_sf"/>
</dbReference>
<sequence length="147" mass="17262">MIKGDKKENKQGIKISRNALPFNTKATSEIESLILKKEKQWGAARISIHLLRKGTSLSPVTVWRVLSKYKINPIVKRRRKSDYKRYNKEVLEDRVQLDVTKIRNNTYQFTAINDCTRMKVIRVYSNKKAESTIHFLGEVLETFYFPI</sequence>
<dbReference type="AlphaFoldDB" id="A0AAU8VH23"/>
<dbReference type="EMBL" id="CP016374">
    <property type="protein sequence ID" value="AQX02206.1"/>
    <property type="molecule type" value="Genomic_DNA"/>
</dbReference>